<keyword evidence="3" id="KW-1185">Reference proteome</keyword>
<evidence type="ECO:0000313" key="3">
    <source>
        <dbReference type="Proteomes" id="UP000245942"/>
    </source>
</evidence>
<dbReference type="STRING" id="1684307.A0A316TY95"/>
<sequence>MPAIRRRQAAHIANTRGRCASAPPATTLPEELSPLSMAPLPLSNTPTLHEGLHAAELHPHKVIRSQKLIHPKGPPHAPSTTTLASPVQMNPSHQVHVVETRTKAQLERDGDFTTPSPPPEPREFRSEHWHFIRLRTKRPDGRKDVPHSSDKKPATAIVYLQAQPGPHKACIGSGSSISLIEAGHLKKHIPNATIQRVNHAGFPVKGMGESSQIINQYVILDVGFVCGQTAIIIDVRFYLISGGPQKVLIGNDVLQDHHALIDYKYSCLSFQRSPEYKFPLEIYQQLPPALSTRQS</sequence>
<dbReference type="AlphaFoldDB" id="A0A316TY95"/>
<dbReference type="InterPro" id="IPR021109">
    <property type="entry name" value="Peptidase_aspartic_dom_sf"/>
</dbReference>
<accession>A0A316TY95</accession>
<dbReference type="Gene3D" id="2.40.70.10">
    <property type="entry name" value="Acid Proteases"/>
    <property type="match status" value="1"/>
</dbReference>
<dbReference type="GeneID" id="37010953"/>
<organism evidence="2 3">
    <name type="scientific">Pseudomicrostroma glucosiphilum</name>
    <dbReference type="NCBI Taxonomy" id="1684307"/>
    <lineage>
        <taxon>Eukaryota</taxon>
        <taxon>Fungi</taxon>
        <taxon>Dikarya</taxon>
        <taxon>Basidiomycota</taxon>
        <taxon>Ustilaginomycotina</taxon>
        <taxon>Exobasidiomycetes</taxon>
        <taxon>Microstromatales</taxon>
        <taxon>Microstromatales incertae sedis</taxon>
        <taxon>Pseudomicrostroma</taxon>
    </lineage>
</organism>
<feature type="region of interest" description="Disordered" evidence="1">
    <location>
        <begin position="105"/>
        <end position="124"/>
    </location>
</feature>
<proteinExistence type="predicted"/>
<feature type="region of interest" description="Disordered" evidence="1">
    <location>
        <begin position="1"/>
        <end position="47"/>
    </location>
</feature>
<dbReference type="RefSeq" id="XP_025344864.1">
    <property type="nucleotide sequence ID" value="XM_025489219.1"/>
</dbReference>
<evidence type="ECO:0000313" key="2">
    <source>
        <dbReference type="EMBL" id="PWN17704.1"/>
    </source>
</evidence>
<dbReference type="EMBL" id="KZ819342">
    <property type="protein sequence ID" value="PWN17704.1"/>
    <property type="molecule type" value="Genomic_DNA"/>
</dbReference>
<feature type="compositionally biased region" description="Low complexity" evidence="1">
    <location>
        <begin position="28"/>
        <end position="43"/>
    </location>
</feature>
<evidence type="ECO:0000256" key="1">
    <source>
        <dbReference type="SAM" id="MobiDB-lite"/>
    </source>
</evidence>
<reference evidence="2 3" key="1">
    <citation type="journal article" date="2018" name="Mol. Biol. Evol.">
        <title>Broad Genomic Sampling Reveals a Smut Pathogenic Ancestry of the Fungal Clade Ustilaginomycotina.</title>
        <authorList>
            <person name="Kijpornyongpan T."/>
            <person name="Mondo S.J."/>
            <person name="Barry K."/>
            <person name="Sandor L."/>
            <person name="Lee J."/>
            <person name="Lipzen A."/>
            <person name="Pangilinan J."/>
            <person name="LaButti K."/>
            <person name="Hainaut M."/>
            <person name="Henrissat B."/>
            <person name="Grigoriev I.V."/>
            <person name="Spatafora J.W."/>
            <person name="Aime M.C."/>
        </authorList>
    </citation>
    <scope>NUCLEOTIDE SEQUENCE [LARGE SCALE GENOMIC DNA]</scope>
    <source>
        <strain evidence="2 3">MCA 4718</strain>
    </source>
</reference>
<protein>
    <submittedName>
        <fullName evidence="2">Uncharacterized protein</fullName>
    </submittedName>
</protein>
<gene>
    <name evidence="2" type="ORF">BCV69DRAFT_130407</name>
</gene>
<name>A0A316TY95_9BASI</name>
<dbReference type="Proteomes" id="UP000245942">
    <property type="component" value="Unassembled WGS sequence"/>
</dbReference>